<dbReference type="Gene3D" id="3.40.30.50">
    <property type="entry name" value="Sep15/SelM thioredoxin-like domain, active-site redox motif"/>
    <property type="match status" value="1"/>
</dbReference>
<dbReference type="EMBL" id="VXIV02001660">
    <property type="protein sequence ID" value="KAF6030880.1"/>
    <property type="molecule type" value="Genomic_DNA"/>
</dbReference>
<reference evidence="2" key="1">
    <citation type="submission" date="2020-06" db="EMBL/GenBank/DDBJ databases">
        <title>Draft genome of Bugula neritina, a colonial animal packing powerful symbionts and potential medicines.</title>
        <authorList>
            <person name="Rayko M."/>
        </authorList>
    </citation>
    <scope>NUCLEOTIDE SEQUENCE [LARGE SCALE GENOMIC DNA]</scope>
    <source>
        <strain evidence="2">Kwan_BN1</strain>
    </source>
</reference>
<accession>A0A7J7JWT8</accession>
<feature type="region of interest" description="Disordered" evidence="1">
    <location>
        <begin position="60"/>
        <end position="81"/>
    </location>
</feature>
<protein>
    <submittedName>
        <fullName evidence="2">Uncharacterized protein</fullName>
    </submittedName>
</protein>
<sequence>MMPTKQLLSHNVVRVNKPGAPPNLIIYNLEEHEIERILLSGKSRAHCNELLLSRGFYKKRSQSESVPEEYLQGPYRRKEEL</sequence>
<evidence type="ECO:0000256" key="1">
    <source>
        <dbReference type="SAM" id="MobiDB-lite"/>
    </source>
</evidence>
<name>A0A7J7JWT8_BUGNE</name>
<comment type="caution">
    <text evidence="2">The sequence shown here is derived from an EMBL/GenBank/DDBJ whole genome shotgun (WGS) entry which is preliminary data.</text>
</comment>
<dbReference type="InterPro" id="IPR038219">
    <property type="entry name" value="Sep15/SelM_sf"/>
</dbReference>
<dbReference type="AlphaFoldDB" id="A0A7J7JWT8"/>
<dbReference type="SUPFAM" id="SSF52833">
    <property type="entry name" value="Thioredoxin-like"/>
    <property type="match status" value="1"/>
</dbReference>
<dbReference type="InterPro" id="IPR036249">
    <property type="entry name" value="Thioredoxin-like_sf"/>
</dbReference>
<gene>
    <name evidence="2" type="ORF">EB796_010809</name>
</gene>
<dbReference type="OrthoDB" id="25165at2759"/>
<evidence type="ECO:0000313" key="3">
    <source>
        <dbReference type="Proteomes" id="UP000593567"/>
    </source>
</evidence>
<evidence type="ECO:0000313" key="2">
    <source>
        <dbReference type="EMBL" id="KAF6030880.1"/>
    </source>
</evidence>
<proteinExistence type="predicted"/>
<organism evidence="2 3">
    <name type="scientific">Bugula neritina</name>
    <name type="common">Brown bryozoan</name>
    <name type="synonym">Sertularia neritina</name>
    <dbReference type="NCBI Taxonomy" id="10212"/>
    <lineage>
        <taxon>Eukaryota</taxon>
        <taxon>Metazoa</taxon>
        <taxon>Spiralia</taxon>
        <taxon>Lophotrochozoa</taxon>
        <taxon>Bryozoa</taxon>
        <taxon>Gymnolaemata</taxon>
        <taxon>Cheilostomatida</taxon>
        <taxon>Flustrina</taxon>
        <taxon>Buguloidea</taxon>
        <taxon>Bugulidae</taxon>
        <taxon>Bugula</taxon>
    </lineage>
</organism>
<keyword evidence="3" id="KW-1185">Reference proteome</keyword>
<dbReference type="Proteomes" id="UP000593567">
    <property type="component" value="Unassembled WGS sequence"/>
</dbReference>